<dbReference type="PANTHER" id="PTHR33639:SF2">
    <property type="entry name" value="DUF393 DOMAIN-CONTAINING PROTEIN"/>
    <property type="match status" value="1"/>
</dbReference>
<dbReference type="Proteomes" id="UP000761264">
    <property type="component" value="Unassembled WGS sequence"/>
</dbReference>
<keyword evidence="2" id="KW-1185">Reference proteome</keyword>
<name>A0A967C482_9PROT</name>
<gene>
    <name evidence="1" type="ORF">HBA54_07300</name>
</gene>
<proteinExistence type="predicted"/>
<dbReference type="Pfam" id="PF04134">
    <property type="entry name" value="DCC1-like"/>
    <property type="match status" value="1"/>
</dbReference>
<protein>
    <submittedName>
        <fullName evidence="1">Thiol-disulfide oxidoreductase DCC family protein</fullName>
    </submittedName>
</protein>
<reference evidence="1" key="1">
    <citation type="submission" date="2020-03" db="EMBL/GenBank/DDBJ databases">
        <title>Genome of Pelagibius litoralis DSM 21314T.</title>
        <authorList>
            <person name="Wang G."/>
        </authorList>
    </citation>
    <scope>NUCLEOTIDE SEQUENCE</scope>
    <source>
        <strain evidence="1">DSM 21314</strain>
    </source>
</reference>
<sequence>MLFDGVCVLCNGSMQFVLRHERMPTFHFAPIQSPPGRQALIAYGQAVEDWDSVVVIDDGTVYLKSDAALRIARGLKAPWSWLTILRVLPRGLRDWFYDRVARNRYRLFGRYDHCMVPGPDLRRRFLS</sequence>
<organism evidence="1 2">
    <name type="scientific">Pelagibius litoralis</name>
    <dbReference type="NCBI Taxonomy" id="374515"/>
    <lineage>
        <taxon>Bacteria</taxon>
        <taxon>Pseudomonadati</taxon>
        <taxon>Pseudomonadota</taxon>
        <taxon>Alphaproteobacteria</taxon>
        <taxon>Rhodospirillales</taxon>
        <taxon>Rhodovibrionaceae</taxon>
        <taxon>Pelagibius</taxon>
    </lineage>
</organism>
<accession>A0A967C482</accession>
<dbReference type="EMBL" id="JAAQPH010000004">
    <property type="protein sequence ID" value="NIA68395.1"/>
    <property type="molecule type" value="Genomic_DNA"/>
</dbReference>
<dbReference type="GO" id="GO:0015035">
    <property type="term" value="F:protein-disulfide reductase activity"/>
    <property type="evidence" value="ECO:0007669"/>
    <property type="project" value="InterPro"/>
</dbReference>
<evidence type="ECO:0000313" key="2">
    <source>
        <dbReference type="Proteomes" id="UP000761264"/>
    </source>
</evidence>
<dbReference type="InterPro" id="IPR052927">
    <property type="entry name" value="DCC_oxidoreductase"/>
</dbReference>
<dbReference type="AlphaFoldDB" id="A0A967C482"/>
<dbReference type="PANTHER" id="PTHR33639">
    <property type="entry name" value="THIOL-DISULFIDE OXIDOREDUCTASE DCC"/>
    <property type="match status" value="1"/>
</dbReference>
<evidence type="ECO:0000313" key="1">
    <source>
        <dbReference type="EMBL" id="NIA68395.1"/>
    </source>
</evidence>
<dbReference type="InterPro" id="IPR007263">
    <property type="entry name" value="DCC1-like"/>
</dbReference>
<comment type="caution">
    <text evidence="1">The sequence shown here is derived from an EMBL/GenBank/DDBJ whole genome shotgun (WGS) entry which is preliminary data.</text>
</comment>